<dbReference type="GO" id="GO:0005762">
    <property type="term" value="C:mitochondrial large ribosomal subunit"/>
    <property type="evidence" value="ECO:0007669"/>
    <property type="project" value="TreeGrafter"/>
</dbReference>
<dbReference type="PANTHER" id="PTHR13124:SF12">
    <property type="entry name" value="LARGE RIBOSOMAL SUBUNIT PROTEIN ML46"/>
    <property type="match status" value="1"/>
</dbReference>
<dbReference type="Proteomes" id="UP001295684">
    <property type="component" value="Unassembled WGS sequence"/>
</dbReference>
<accession>A0AAD1XGQ7</accession>
<gene>
    <name evidence="2" type="ORF">ECRASSUSDP1_LOCUS13339</name>
</gene>
<evidence type="ECO:0008006" key="4">
    <source>
        <dbReference type="Google" id="ProtNLM"/>
    </source>
</evidence>
<protein>
    <recommendedName>
        <fullName evidence="4">Ribosomal protein L46 N-terminal domain-containing protein</fullName>
    </recommendedName>
</protein>
<feature type="coiled-coil region" evidence="1">
    <location>
        <begin position="83"/>
        <end position="117"/>
    </location>
</feature>
<dbReference type="InterPro" id="IPR040008">
    <property type="entry name" value="Ribosomal_mL46"/>
</dbReference>
<dbReference type="GO" id="GO:0003735">
    <property type="term" value="F:structural constituent of ribosome"/>
    <property type="evidence" value="ECO:0007669"/>
    <property type="project" value="InterPro"/>
</dbReference>
<dbReference type="AlphaFoldDB" id="A0AAD1XGQ7"/>
<comment type="caution">
    <text evidence="2">The sequence shown here is derived from an EMBL/GenBank/DDBJ whole genome shotgun (WGS) entry which is preliminary data.</text>
</comment>
<keyword evidence="1" id="KW-0175">Coiled coil</keyword>
<dbReference type="Gene3D" id="3.90.79.10">
    <property type="entry name" value="Nucleoside Triphosphate Pyrophosphohydrolase"/>
    <property type="match status" value="1"/>
</dbReference>
<keyword evidence="3" id="KW-1185">Reference proteome</keyword>
<reference evidence="2" key="1">
    <citation type="submission" date="2023-07" db="EMBL/GenBank/DDBJ databases">
        <authorList>
            <consortium name="AG Swart"/>
            <person name="Singh M."/>
            <person name="Singh A."/>
            <person name="Seah K."/>
            <person name="Emmerich C."/>
        </authorList>
    </citation>
    <scope>NUCLEOTIDE SEQUENCE</scope>
    <source>
        <strain evidence="2">DP1</strain>
    </source>
</reference>
<evidence type="ECO:0000313" key="3">
    <source>
        <dbReference type="Proteomes" id="UP001295684"/>
    </source>
</evidence>
<sequence length="390" mass="46954">MWLTRRHSILKRSFPVRSFSLLNLSYYDGSERQREYTLAYLERMMKTMENMQEERFFDYERRKAKYDPKTGKIELLRFTLKPEKKIIKNFDDMQREKAELSKELKLSAKDVESASEDELAKRYEQLYERTEEGYLINRADFYAESIDKMRIDCGLIVQRPPIFLYQHKFDRDWLVFKNKITNEYDFDLKKYYKEIKEDASLMDSMFANNPYISLNNIDNLPSHEQKMPDGTVKRYCASSKHWKKVDPAVTDNKSLHYCAQQKIYLLLRNKYTGKWEFPSTAVFGTESFMEARKEFFATLSDNKWFVSHKNSMPIVSTLRPFTEHEKKDEKNVYLHGVRTYYFNAYHLRGLTDMCLEDTDWDDFVWASKADMNKYLCSRRFGIFNDILEHR</sequence>
<dbReference type="PANTHER" id="PTHR13124">
    <property type="entry name" value="39S RIBOSOMAL PROTEIN L46, MITOCHONDRIAL PRECURSOR-RELATED"/>
    <property type="match status" value="1"/>
</dbReference>
<proteinExistence type="predicted"/>
<organism evidence="2 3">
    <name type="scientific">Euplotes crassus</name>
    <dbReference type="NCBI Taxonomy" id="5936"/>
    <lineage>
        <taxon>Eukaryota</taxon>
        <taxon>Sar</taxon>
        <taxon>Alveolata</taxon>
        <taxon>Ciliophora</taxon>
        <taxon>Intramacronucleata</taxon>
        <taxon>Spirotrichea</taxon>
        <taxon>Hypotrichia</taxon>
        <taxon>Euplotida</taxon>
        <taxon>Euplotidae</taxon>
        <taxon>Moneuplotes</taxon>
    </lineage>
</organism>
<dbReference type="EMBL" id="CAMPGE010013274">
    <property type="protein sequence ID" value="CAI2372012.1"/>
    <property type="molecule type" value="Genomic_DNA"/>
</dbReference>
<name>A0AAD1XGQ7_EUPCR</name>
<evidence type="ECO:0000313" key="2">
    <source>
        <dbReference type="EMBL" id="CAI2372012.1"/>
    </source>
</evidence>
<evidence type="ECO:0000256" key="1">
    <source>
        <dbReference type="SAM" id="Coils"/>
    </source>
</evidence>